<proteinExistence type="predicted"/>
<keyword evidence="2" id="KW-1185">Reference proteome</keyword>
<name>A0A9Q3DAK3_9BASI</name>
<dbReference type="OrthoDB" id="2507171at2759"/>
<gene>
    <name evidence="1" type="ORF">O181_039499</name>
</gene>
<dbReference type="AlphaFoldDB" id="A0A9Q3DAK3"/>
<evidence type="ECO:0000313" key="2">
    <source>
        <dbReference type="Proteomes" id="UP000765509"/>
    </source>
</evidence>
<dbReference type="EMBL" id="AVOT02015457">
    <property type="protein sequence ID" value="MBW0499784.1"/>
    <property type="molecule type" value="Genomic_DNA"/>
</dbReference>
<evidence type="ECO:0000313" key="1">
    <source>
        <dbReference type="EMBL" id="MBW0499784.1"/>
    </source>
</evidence>
<protein>
    <submittedName>
        <fullName evidence="1">Uncharacterized protein</fullName>
    </submittedName>
</protein>
<comment type="caution">
    <text evidence="1">The sequence shown here is derived from an EMBL/GenBank/DDBJ whole genome shotgun (WGS) entry which is preliminary data.</text>
</comment>
<accession>A0A9Q3DAK3</accession>
<sequence>MPIAIQEYRGNMNIVHKDGNIHKNADLLSRWPLPNDIENSAYLPEEYFPKIQIEGISFADLNNTILEEVRNNYPQDKKLSIVCQLLTKRSKDNFLMNSLDKI</sequence>
<dbReference type="Proteomes" id="UP000765509">
    <property type="component" value="Unassembled WGS sequence"/>
</dbReference>
<reference evidence="1" key="1">
    <citation type="submission" date="2021-03" db="EMBL/GenBank/DDBJ databases">
        <title>Draft genome sequence of rust myrtle Austropuccinia psidii MF-1, a brazilian biotype.</title>
        <authorList>
            <person name="Quecine M.C."/>
            <person name="Pachon D.M.R."/>
            <person name="Bonatelli M.L."/>
            <person name="Correr F.H."/>
            <person name="Franceschini L.M."/>
            <person name="Leite T.F."/>
            <person name="Margarido G.R.A."/>
            <person name="Almeida C.A."/>
            <person name="Ferrarezi J.A."/>
            <person name="Labate C.A."/>
        </authorList>
    </citation>
    <scope>NUCLEOTIDE SEQUENCE</scope>
    <source>
        <strain evidence="1">MF-1</strain>
    </source>
</reference>
<organism evidence="1 2">
    <name type="scientific">Austropuccinia psidii MF-1</name>
    <dbReference type="NCBI Taxonomy" id="1389203"/>
    <lineage>
        <taxon>Eukaryota</taxon>
        <taxon>Fungi</taxon>
        <taxon>Dikarya</taxon>
        <taxon>Basidiomycota</taxon>
        <taxon>Pucciniomycotina</taxon>
        <taxon>Pucciniomycetes</taxon>
        <taxon>Pucciniales</taxon>
        <taxon>Sphaerophragmiaceae</taxon>
        <taxon>Austropuccinia</taxon>
    </lineage>
</organism>